<proteinExistence type="predicted"/>
<feature type="compositionally biased region" description="Polar residues" evidence="1">
    <location>
        <begin position="320"/>
        <end position="345"/>
    </location>
</feature>
<feature type="region of interest" description="Disordered" evidence="1">
    <location>
        <begin position="311"/>
        <end position="379"/>
    </location>
</feature>
<sequence length="1020" mass="114733">MLNKPQPGSFPCLMPGKDWVIFIDNLKQTDDGLAEKSLSLNLPYPDKHSKTTINYDGFSSHSVSTDSVSTDSVSAGQQNPPDHILVIPVSKQRLAPQYQAIANNSDDSPDSQPIHIHPNATIPDVLPETNRTQVSLPSHSCKPLLLELNRPHSLNVAEAERLPYRDGFVWIFLDPKGYVSIYPDPDHPPTSGIILHNSLQARCPVLARIDSEVISLTSHFEETSILTDTGKPYTIPESSMVSLKQNTDGTWVVDIHLPDGTIQSLSVDDYRRLRSIFWESRIAAYFGEVPLFAYGPHRNVRLTLRLPKAKGDKLDDQEPSDGSTWSTPDSDRSNQNFHTESQTAGIDSPDGDNSLDGEDGAGFSKNISQKESQKELDANVDESRNSSAYFWAIDFFNRSARNPTEANIRAITSLIKKVNLKETFTVAAREMLSSVFSKPLPDNTSLKDLIKSVLSVSSGAELLNRAGLINNSEALNELRSKKREVMKKTIKTHSFAKPRAIESGWGNNPTLALRGLEKRVASVIESITTWPIPVDESQIGNTSLLHPMELNFHETSITGKTPARNYQLINSVESQNRIRENCTNQLCTDQNRLHSRAMNITFESLNHDQPEEVTLGIRQIVAELHRIKQEIKDSLASTPEQSGILEQEHGLGWQTATGERYPITITPRVDFNTIRITRFKHGVTVVEVDITVPSLTRTTQKNFPEHIHLPAEETLDISGQLRIAIRNNDGQFSIEGGSLDLEGLELSPETIRQRSAELADRWYQQDSQSIDINLNMLISELSNFTQAGLNNRTSIKAATAILANSSRVPNSIKRLRGHQTEFGSELIKKLIAYIYEEYLVQWRQIKTYMKYTVDMDVETRTEVYEKLLPYYQEVPRISIDVLDNLRADADTSTQATKTALYIIEHRQRLRQATLNVRVSEGAALILKNQLEKQGKNLEDDEQERLTLLLSYGFIANRLALNHLSDSFQSLIRQYPALSEFEIIGTEHQPESPANLKTLIEEAFEKTRTRKNKMKKDPQPQ</sequence>
<gene>
    <name evidence="2" type="ORF">NX720_14400</name>
</gene>
<evidence type="ECO:0000256" key="1">
    <source>
        <dbReference type="SAM" id="MobiDB-lite"/>
    </source>
</evidence>
<feature type="compositionally biased region" description="Acidic residues" evidence="1">
    <location>
        <begin position="349"/>
        <end position="359"/>
    </location>
</feature>
<dbReference type="RefSeq" id="WP_262595502.1">
    <property type="nucleotide sequence ID" value="NZ_CP103300.1"/>
</dbReference>
<evidence type="ECO:0000313" key="2">
    <source>
        <dbReference type="EMBL" id="UYM14099.1"/>
    </source>
</evidence>
<protein>
    <submittedName>
        <fullName evidence="2">Uncharacterized protein</fullName>
    </submittedName>
</protein>
<keyword evidence="3" id="KW-1185">Reference proteome</keyword>
<name>A0ABY6GMZ2_9GAMM</name>
<dbReference type="Proteomes" id="UP001163255">
    <property type="component" value="Chromosome"/>
</dbReference>
<organism evidence="2 3">
    <name type="scientific">Endozoicomonas euniceicola</name>
    <dbReference type="NCBI Taxonomy" id="1234143"/>
    <lineage>
        <taxon>Bacteria</taxon>
        <taxon>Pseudomonadati</taxon>
        <taxon>Pseudomonadota</taxon>
        <taxon>Gammaproteobacteria</taxon>
        <taxon>Oceanospirillales</taxon>
        <taxon>Endozoicomonadaceae</taxon>
        <taxon>Endozoicomonas</taxon>
    </lineage>
</organism>
<dbReference type="EMBL" id="CP103300">
    <property type="protein sequence ID" value="UYM14099.1"/>
    <property type="molecule type" value="Genomic_DNA"/>
</dbReference>
<accession>A0ABY6GMZ2</accession>
<evidence type="ECO:0000313" key="3">
    <source>
        <dbReference type="Proteomes" id="UP001163255"/>
    </source>
</evidence>
<reference evidence="2" key="1">
    <citation type="submission" date="2022-10" db="EMBL/GenBank/DDBJ databases">
        <title>Completed Genome Sequence of two octocoral isolated bacterium, Endozoicomonas euniceicola EF212T and Endozoicomonas gorgoniicola PS125T.</title>
        <authorList>
            <person name="Chiou Y.-J."/>
            <person name="Chen Y.-H."/>
        </authorList>
    </citation>
    <scope>NUCLEOTIDE SEQUENCE</scope>
    <source>
        <strain evidence="2">EF212</strain>
    </source>
</reference>